<accession>A0A1Q9EE66</accession>
<sequence length="270" mass="30036">MDVARGFWMLRPPLEFAPWDSTEQKDVLSAFRHVIREVVVDWQPSRFIEQLSGASINDGHKSLRTLYFRNVEEDGFIKSLFDAFGVEWYYYTRLKHCHCRAVASTAQLEGIKWDSHIDLGCQAAGIGSYQLSAIGGTGKRLHQGHKLVKPIEPPHRPDPRAQLPLPISPDIHALTLSMPLQSSHSTAPTAAQGAQATRDVGAGRSWLLHALGKCPKRPFWPMLCASSRADGCTSMIADNACIRACWMTRHDTPYHATLWGLVVNLTADPS</sequence>
<organism evidence="1 2">
    <name type="scientific">Symbiodinium microadriaticum</name>
    <name type="common">Dinoflagellate</name>
    <name type="synonym">Zooxanthella microadriatica</name>
    <dbReference type="NCBI Taxonomy" id="2951"/>
    <lineage>
        <taxon>Eukaryota</taxon>
        <taxon>Sar</taxon>
        <taxon>Alveolata</taxon>
        <taxon>Dinophyceae</taxon>
        <taxon>Suessiales</taxon>
        <taxon>Symbiodiniaceae</taxon>
        <taxon>Symbiodinium</taxon>
    </lineage>
</organism>
<gene>
    <name evidence="1" type="ORF">AK812_SmicGene11055</name>
</gene>
<evidence type="ECO:0000313" key="2">
    <source>
        <dbReference type="Proteomes" id="UP000186817"/>
    </source>
</evidence>
<dbReference type="Proteomes" id="UP000186817">
    <property type="component" value="Unassembled WGS sequence"/>
</dbReference>
<reference evidence="1 2" key="1">
    <citation type="submission" date="2016-02" db="EMBL/GenBank/DDBJ databases">
        <title>Genome analysis of coral dinoflagellate symbionts highlights evolutionary adaptations to a symbiotic lifestyle.</title>
        <authorList>
            <person name="Aranda M."/>
            <person name="Li Y."/>
            <person name="Liew Y.J."/>
            <person name="Baumgarten S."/>
            <person name="Simakov O."/>
            <person name="Wilson M."/>
            <person name="Piel J."/>
            <person name="Ashoor H."/>
            <person name="Bougouffa S."/>
            <person name="Bajic V.B."/>
            <person name="Ryu T."/>
            <person name="Ravasi T."/>
            <person name="Bayer T."/>
            <person name="Micklem G."/>
            <person name="Kim H."/>
            <person name="Bhak J."/>
            <person name="Lajeunesse T.C."/>
            <person name="Voolstra C.R."/>
        </authorList>
    </citation>
    <scope>NUCLEOTIDE SEQUENCE [LARGE SCALE GENOMIC DNA]</scope>
    <source>
        <strain evidence="1 2">CCMP2467</strain>
    </source>
</reference>
<keyword evidence="2" id="KW-1185">Reference proteome</keyword>
<dbReference type="AlphaFoldDB" id="A0A1Q9EE66"/>
<protein>
    <submittedName>
        <fullName evidence="1">Uncharacterized protein</fullName>
    </submittedName>
</protein>
<name>A0A1Q9EE66_SYMMI</name>
<dbReference type="EMBL" id="LSRX01000177">
    <property type="protein sequence ID" value="OLQ05720.1"/>
    <property type="molecule type" value="Genomic_DNA"/>
</dbReference>
<evidence type="ECO:0000313" key="1">
    <source>
        <dbReference type="EMBL" id="OLQ05720.1"/>
    </source>
</evidence>
<comment type="caution">
    <text evidence="1">The sequence shown here is derived from an EMBL/GenBank/DDBJ whole genome shotgun (WGS) entry which is preliminary data.</text>
</comment>
<proteinExistence type="predicted"/>